<dbReference type="Gene3D" id="3.10.450.50">
    <property type="match status" value="1"/>
</dbReference>
<sequence>MEFFSQILAADDARYCAMIANDLSALSSLLDAELLYTHSSAVTETKEEYLESLRSGRVVYHSATRSREILRASEGAVVMVGHVIIKATVDGIDRILDNRFTTVWVKKHQTWNLLAWASTPTPKVMG</sequence>
<keyword evidence="3" id="KW-1185">Reference proteome</keyword>
<gene>
    <name evidence="2" type="ORF">L5014_38260</name>
</gene>
<evidence type="ECO:0000313" key="2">
    <source>
        <dbReference type="EMBL" id="MCG5079087.1"/>
    </source>
</evidence>
<organism evidence="2 3">
    <name type="scientific">Paraburkholderia tagetis</name>
    <dbReference type="NCBI Taxonomy" id="2913261"/>
    <lineage>
        <taxon>Bacteria</taxon>
        <taxon>Pseudomonadati</taxon>
        <taxon>Pseudomonadota</taxon>
        <taxon>Betaproteobacteria</taxon>
        <taxon>Burkholderiales</taxon>
        <taxon>Burkholderiaceae</taxon>
        <taxon>Paraburkholderia</taxon>
    </lineage>
</organism>
<proteinExistence type="predicted"/>
<dbReference type="RefSeq" id="WP_238469051.1">
    <property type="nucleotide sequence ID" value="NZ_JAKLJA010000100.1"/>
</dbReference>
<dbReference type="SUPFAM" id="SSF54427">
    <property type="entry name" value="NTF2-like"/>
    <property type="match status" value="1"/>
</dbReference>
<dbReference type="Proteomes" id="UP001139308">
    <property type="component" value="Unassembled WGS sequence"/>
</dbReference>
<dbReference type="InterPro" id="IPR027843">
    <property type="entry name" value="DUF4440"/>
</dbReference>
<feature type="domain" description="DUF4440" evidence="1">
    <location>
        <begin position="7"/>
        <end position="112"/>
    </location>
</feature>
<protein>
    <submittedName>
        <fullName evidence="2">Nuclear transport factor 2 family protein</fullName>
    </submittedName>
</protein>
<reference evidence="2" key="1">
    <citation type="submission" date="2022-01" db="EMBL/GenBank/DDBJ databases">
        <title>Genome sequence and assembly of Parabukholderia sp. RG36.</title>
        <authorList>
            <person name="Chhetri G."/>
        </authorList>
    </citation>
    <scope>NUCLEOTIDE SEQUENCE</scope>
    <source>
        <strain evidence="2">RG36</strain>
    </source>
</reference>
<accession>A0A9X1UPP1</accession>
<evidence type="ECO:0000313" key="3">
    <source>
        <dbReference type="Proteomes" id="UP001139308"/>
    </source>
</evidence>
<comment type="caution">
    <text evidence="2">The sequence shown here is derived from an EMBL/GenBank/DDBJ whole genome shotgun (WGS) entry which is preliminary data.</text>
</comment>
<dbReference type="EMBL" id="JAKLJA010000100">
    <property type="protein sequence ID" value="MCG5079087.1"/>
    <property type="molecule type" value="Genomic_DNA"/>
</dbReference>
<dbReference type="AlphaFoldDB" id="A0A9X1UPP1"/>
<dbReference type="Pfam" id="PF14534">
    <property type="entry name" value="DUF4440"/>
    <property type="match status" value="1"/>
</dbReference>
<dbReference type="InterPro" id="IPR032710">
    <property type="entry name" value="NTF2-like_dom_sf"/>
</dbReference>
<name>A0A9X1UPP1_9BURK</name>
<evidence type="ECO:0000259" key="1">
    <source>
        <dbReference type="Pfam" id="PF14534"/>
    </source>
</evidence>